<evidence type="ECO:0000256" key="10">
    <source>
        <dbReference type="RuleBase" id="RU004175"/>
    </source>
</evidence>
<evidence type="ECO:0000256" key="4">
    <source>
        <dbReference type="ARBA" id="ARBA00023002"/>
    </source>
</evidence>
<dbReference type="CDD" id="cd06572">
    <property type="entry name" value="Histidinol_dh"/>
    <property type="match status" value="1"/>
</dbReference>
<dbReference type="GO" id="GO:0000105">
    <property type="term" value="P:L-histidine biosynthetic process"/>
    <property type="evidence" value="ECO:0007669"/>
    <property type="project" value="InterPro"/>
</dbReference>
<dbReference type="Proteomes" id="UP000190395">
    <property type="component" value="Unassembled WGS sequence"/>
</dbReference>
<dbReference type="InterPro" id="IPR016161">
    <property type="entry name" value="Ald_DH/histidinol_DH"/>
</dbReference>
<dbReference type="EMBL" id="FUXC01000006">
    <property type="protein sequence ID" value="SJZ78484.1"/>
    <property type="molecule type" value="Genomic_DNA"/>
</dbReference>
<dbReference type="OrthoDB" id="9805269at2"/>
<evidence type="ECO:0000313" key="11">
    <source>
        <dbReference type="EMBL" id="SJZ78484.1"/>
    </source>
</evidence>
<feature type="binding site" evidence="8">
    <location>
        <position position="282"/>
    </location>
    <ligand>
        <name>substrate</name>
    </ligand>
</feature>
<feature type="binding site" evidence="9">
    <location>
        <position position="445"/>
    </location>
    <ligand>
        <name>Zn(2+)</name>
        <dbReference type="ChEBI" id="CHEBI:29105"/>
    </ligand>
</feature>
<dbReference type="GO" id="GO:0005829">
    <property type="term" value="C:cytosol"/>
    <property type="evidence" value="ECO:0007669"/>
    <property type="project" value="TreeGrafter"/>
</dbReference>
<protein>
    <submittedName>
        <fullName evidence="11">Histidinol dehydrogenase</fullName>
    </submittedName>
</protein>
<feature type="binding site" evidence="7">
    <location>
        <position position="234"/>
    </location>
    <ligand>
        <name>NAD(+)</name>
        <dbReference type="ChEBI" id="CHEBI:57540"/>
    </ligand>
</feature>
<dbReference type="InterPro" id="IPR001692">
    <property type="entry name" value="Histidinol_DH_CS"/>
</dbReference>
<evidence type="ECO:0000256" key="8">
    <source>
        <dbReference type="PIRSR" id="PIRSR000099-3"/>
    </source>
</evidence>
<dbReference type="STRING" id="225004.SAMN02745152_01208"/>
<gene>
    <name evidence="11" type="ORF">SAMN02745152_01208</name>
</gene>
<dbReference type="GO" id="GO:0004399">
    <property type="term" value="F:histidinol dehydrogenase activity"/>
    <property type="evidence" value="ECO:0007669"/>
    <property type="project" value="InterPro"/>
</dbReference>
<keyword evidence="2 9" id="KW-0479">Metal-binding</keyword>
<comment type="cofactor">
    <cofactor evidence="9">
        <name>Zn(2+)</name>
        <dbReference type="ChEBI" id="CHEBI:29105"/>
    </cofactor>
    <text evidence="9">Binds 1 zinc ion per subunit.</text>
</comment>
<dbReference type="PRINTS" id="PR00083">
    <property type="entry name" value="HOLDHDRGNASE"/>
</dbReference>
<feature type="binding site" evidence="8">
    <location>
        <position position="279"/>
    </location>
    <ligand>
        <name>substrate</name>
    </ligand>
</feature>
<evidence type="ECO:0000256" key="3">
    <source>
        <dbReference type="ARBA" id="ARBA00022833"/>
    </source>
</evidence>
<evidence type="ECO:0000256" key="1">
    <source>
        <dbReference type="ARBA" id="ARBA00010178"/>
    </source>
</evidence>
<dbReference type="PANTHER" id="PTHR21256">
    <property type="entry name" value="HISTIDINOL DEHYDROGENASE HDH"/>
    <property type="match status" value="1"/>
</dbReference>
<feature type="binding site" evidence="9">
    <location>
        <position position="282"/>
    </location>
    <ligand>
        <name>Zn(2+)</name>
        <dbReference type="ChEBI" id="CHEBI:29105"/>
    </ligand>
</feature>
<keyword evidence="4 5" id="KW-0560">Oxidoreductase</keyword>
<dbReference type="GeneID" id="303367450"/>
<dbReference type="NCBIfam" id="TIGR00069">
    <property type="entry name" value="hisD"/>
    <property type="match status" value="1"/>
</dbReference>
<keyword evidence="7" id="KW-0520">NAD</keyword>
<dbReference type="Gene3D" id="1.20.5.1300">
    <property type="match status" value="1"/>
</dbReference>
<dbReference type="PROSITE" id="PS00611">
    <property type="entry name" value="HISOL_DEHYDROGENASE"/>
    <property type="match status" value="1"/>
</dbReference>
<dbReference type="Pfam" id="PF00815">
    <property type="entry name" value="Histidinol_dh"/>
    <property type="match status" value="2"/>
</dbReference>
<feature type="binding site" evidence="8">
    <location>
        <position position="440"/>
    </location>
    <ligand>
        <name>substrate</name>
    </ligand>
</feature>
<sequence>MIKIINYKDLKDDFFNGRDFGSSIDIVKDILLNVKTNGDKALLEYGTKFDVSSPSSLEIPQSELKAAAQKMQKENPELYKSLCYSHDLALRFAKKQRESFDNFEVELEPGLFTGQKNIPVEKAGVYVPAGRFPLVSTVVMTVTPAVAAGVKDIVLCTPPRVHPEDRAAAQKAGTGIPGSPFVGGKPYADENIMAAAYICGVTKAYACGGAQAIGALAFGTQSIPRTDVIVGPGNKFVAEAKKLVYGTVGIDMVAGPTEVFIIADKSANPEWVAADLLAQAEHDIVAQPILATDSKELAQAVQTEIEKQLKVLETRETAEKSIENCGAIILCDNIEQAAEAANRKAPEHLELAMDEGTARDKIAELCHNYGSLFLGHGSAEVFGDYSAGLNHTLPTSGSARFTGGLSVRVFLKTVTTLRTIPGSEGAVSSAKAAGHLGDAEGLAGHAHAARLRLE</sequence>
<organism evidence="11 12">
    <name type="scientific">Treponema berlinense</name>
    <dbReference type="NCBI Taxonomy" id="225004"/>
    <lineage>
        <taxon>Bacteria</taxon>
        <taxon>Pseudomonadati</taxon>
        <taxon>Spirochaetota</taxon>
        <taxon>Spirochaetia</taxon>
        <taxon>Spirochaetales</taxon>
        <taxon>Treponemataceae</taxon>
        <taxon>Treponema</taxon>
    </lineage>
</organism>
<feature type="binding site" evidence="7">
    <location>
        <position position="211"/>
    </location>
    <ligand>
        <name>NAD(+)</name>
        <dbReference type="ChEBI" id="CHEBI:57540"/>
    </ligand>
</feature>
<keyword evidence="12" id="KW-1185">Reference proteome</keyword>
<feature type="binding site" evidence="8">
    <location>
        <position position="445"/>
    </location>
    <ligand>
        <name>substrate</name>
    </ligand>
</feature>
<evidence type="ECO:0000256" key="2">
    <source>
        <dbReference type="ARBA" id="ARBA00022723"/>
    </source>
</evidence>
<feature type="active site" description="Proton acceptor" evidence="6">
    <location>
        <position position="347"/>
    </location>
</feature>
<feature type="binding site" evidence="9">
    <location>
        <position position="384"/>
    </location>
    <ligand>
        <name>Zn(2+)</name>
        <dbReference type="ChEBI" id="CHEBI:29105"/>
    </ligand>
</feature>
<dbReference type="InterPro" id="IPR022695">
    <property type="entry name" value="Histidinol_DH_monofunct"/>
</dbReference>
<evidence type="ECO:0000256" key="5">
    <source>
        <dbReference type="PIRNR" id="PIRNR000099"/>
    </source>
</evidence>
<reference evidence="11 12" key="1">
    <citation type="submission" date="2017-02" db="EMBL/GenBank/DDBJ databases">
        <authorList>
            <person name="Peterson S.W."/>
        </authorList>
    </citation>
    <scope>NUCLEOTIDE SEQUENCE [LARGE SCALE GENOMIC DNA]</scope>
    <source>
        <strain evidence="11 12">ATCC BAA-909</strain>
    </source>
</reference>
<dbReference type="GO" id="GO:0051287">
    <property type="term" value="F:NAD binding"/>
    <property type="evidence" value="ECO:0007669"/>
    <property type="project" value="InterPro"/>
</dbReference>
<dbReference type="AlphaFoldDB" id="A0A1T4NGY5"/>
<dbReference type="SUPFAM" id="SSF53720">
    <property type="entry name" value="ALDH-like"/>
    <property type="match status" value="1"/>
</dbReference>
<dbReference type="RefSeq" id="WP_078930953.1">
    <property type="nucleotide sequence ID" value="NZ_FUXC01000006.1"/>
</dbReference>
<dbReference type="FunFam" id="3.40.50.1980:FF:000001">
    <property type="entry name" value="Histidinol dehydrogenase"/>
    <property type="match status" value="1"/>
</dbReference>
<evidence type="ECO:0000313" key="12">
    <source>
        <dbReference type="Proteomes" id="UP000190395"/>
    </source>
</evidence>
<evidence type="ECO:0000256" key="7">
    <source>
        <dbReference type="PIRSR" id="PIRSR000099-2"/>
    </source>
</evidence>
<accession>A0A1T4NGY5</accession>
<evidence type="ECO:0000256" key="9">
    <source>
        <dbReference type="PIRSR" id="PIRSR000099-4"/>
    </source>
</evidence>
<dbReference type="GO" id="GO:0046872">
    <property type="term" value="F:metal ion binding"/>
    <property type="evidence" value="ECO:0007669"/>
    <property type="project" value="UniProtKB-KW"/>
</dbReference>
<dbReference type="PIRSF" id="PIRSF000099">
    <property type="entry name" value="Histidinol_dh"/>
    <property type="match status" value="1"/>
</dbReference>
<feature type="active site" description="Proton acceptor" evidence="6">
    <location>
        <position position="348"/>
    </location>
</feature>
<feature type="binding site" evidence="7">
    <location>
        <position position="126"/>
    </location>
    <ligand>
        <name>NAD(+)</name>
        <dbReference type="ChEBI" id="CHEBI:57540"/>
    </ligand>
</feature>
<evidence type="ECO:0000256" key="6">
    <source>
        <dbReference type="PIRSR" id="PIRSR000099-1"/>
    </source>
</evidence>
<feature type="binding site" evidence="8">
    <location>
        <position position="257"/>
    </location>
    <ligand>
        <name>substrate</name>
    </ligand>
</feature>
<feature type="binding site" evidence="8">
    <location>
        <position position="348"/>
    </location>
    <ligand>
        <name>substrate</name>
    </ligand>
</feature>
<proteinExistence type="inferred from homology"/>
<keyword evidence="3 9" id="KW-0862">Zinc</keyword>
<dbReference type="PANTHER" id="PTHR21256:SF2">
    <property type="entry name" value="HISTIDINE BIOSYNTHESIS TRIFUNCTIONAL PROTEIN"/>
    <property type="match status" value="1"/>
</dbReference>
<dbReference type="Gene3D" id="3.40.50.1980">
    <property type="entry name" value="Nitrogenase molybdenum iron protein domain"/>
    <property type="match status" value="2"/>
</dbReference>
<feature type="binding site" evidence="8">
    <location>
        <position position="384"/>
    </location>
    <ligand>
        <name>substrate</name>
    </ligand>
</feature>
<dbReference type="InterPro" id="IPR012131">
    <property type="entry name" value="Hstdl_DH"/>
</dbReference>
<feature type="binding site" evidence="9">
    <location>
        <position position="279"/>
    </location>
    <ligand>
        <name>Zn(2+)</name>
        <dbReference type="ChEBI" id="CHEBI:29105"/>
    </ligand>
</feature>
<name>A0A1T4NGY5_9SPIR</name>
<comment type="similarity">
    <text evidence="1 5 10">Belongs to the histidinol dehydrogenase family.</text>
</comment>